<accession>A0A2J6SZ15</accession>
<name>A0A2J6SZ15_9HELO</name>
<dbReference type="InParanoid" id="A0A2J6SZ15"/>
<evidence type="ECO:0000313" key="2">
    <source>
        <dbReference type="Proteomes" id="UP000235371"/>
    </source>
</evidence>
<protein>
    <recommendedName>
        <fullName evidence="3">DDE-1 domain-containing protein</fullName>
    </recommendedName>
</protein>
<dbReference type="EMBL" id="KZ613854">
    <property type="protein sequence ID" value="PMD56020.1"/>
    <property type="molecule type" value="Genomic_DNA"/>
</dbReference>
<dbReference type="Proteomes" id="UP000235371">
    <property type="component" value="Unassembled WGS sequence"/>
</dbReference>
<evidence type="ECO:0008006" key="3">
    <source>
        <dbReference type="Google" id="ProtNLM"/>
    </source>
</evidence>
<organism evidence="1 2">
    <name type="scientific">Hyaloscypha bicolor E</name>
    <dbReference type="NCBI Taxonomy" id="1095630"/>
    <lineage>
        <taxon>Eukaryota</taxon>
        <taxon>Fungi</taxon>
        <taxon>Dikarya</taxon>
        <taxon>Ascomycota</taxon>
        <taxon>Pezizomycotina</taxon>
        <taxon>Leotiomycetes</taxon>
        <taxon>Helotiales</taxon>
        <taxon>Hyaloscyphaceae</taxon>
        <taxon>Hyaloscypha</taxon>
        <taxon>Hyaloscypha bicolor</taxon>
    </lineage>
</organism>
<dbReference type="AlphaFoldDB" id="A0A2J6SZ15"/>
<reference evidence="1 2" key="1">
    <citation type="submission" date="2016-04" db="EMBL/GenBank/DDBJ databases">
        <title>A degradative enzymes factory behind the ericoid mycorrhizal symbiosis.</title>
        <authorList>
            <consortium name="DOE Joint Genome Institute"/>
            <person name="Martino E."/>
            <person name="Morin E."/>
            <person name="Grelet G."/>
            <person name="Kuo A."/>
            <person name="Kohler A."/>
            <person name="Daghino S."/>
            <person name="Barry K."/>
            <person name="Choi C."/>
            <person name="Cichocki N."/>
            <person name="Clum A."/>
            <person name="Copeland A."/>
            <person name="Hainaut M."/>
            <person name="Haridas S."/>
            <person name="Labutti K."/>
            <person name="Lindquist E."/>
            <person name="Lipzen A."/>
            <person name="Khouja H.-R."/>
            <person name="Murat C."/>
            <person name="Ohm R."/>
            <person name="Olson A."/>
            <person name="Spatafora J."/>
            <person name="Veneault-Fourrey C."/>
            <person name="Henrissat B."/>
            <person name="Grigoriev I."/>
            <person name="Martin F."/>
            <person name="Perotto S."/>
        </authorList>
    </citation>
    <scope>NUCLEOTIDE SEQUENCE [LARGE SCALE GENOMIC DNA]</scope>
    <source>
        <strain evidence="1 2">E</strain>
    </source>
</reference>
<dbReference type="GeneID" id="36595956"/>
<dbReference type="RefSeq" id="XP_024732924.1">
    <property type="nucleotide sequence ID" value="XM_024887880.1"/>
</dbReference>
<keyword evidence="2" id="KW-1185">Reference proteome</keyword>
<sequence>MRNTTIITHKNIKHIIQVFIKDPIRRELVIAIEYISTSFWELDPFIIIPDSIFIQKHFNNNLAPNVKIATSENGYTDDKLAYKWLWHFHYQTKL</sequence>
<gene>
    <name evidence="1" type="ORF">K444DRAFT_695455</name>
</gene>
<proteinExistence type="predicted"/>
<evidence type="ECO:0000313" key="1">
    <source>
        <dbReference type="EMBL" id="PMD56020.1"/>
    </source>
</evidence>